<dbReference type="InterPro" id="IPR004846">
    <property type="entry name" value="T2SS/T3SS_dom"/>
</dbReference>
<dbReference type="Proteomes" id="UP001172778">
    <property type="component" value="Unassembled WGS sequence"/>
</dbReference>
<keyword evidence="3" id="KW-0472">Membrane</keyword>
<protein>
    <submittedName>
        <fullName evidence="7">Pilus (MSHA type) biogenesis protein MshL</fullName>
    </submittedName>
</protein>
<dbReference type="PANTHER" id="PTHR30332">
    <property type="entry name" value="PROBABLE GENERAL SECRETION PATHWAY PROTEIN D"/>
    <property type="match status" value="1"/>
</dbReference>
<evidence type="ECO:0000313" key="7">
    <source>
        <dbReference type="EMBL" id="MDK2123164.1"/>
    </source>
</evidence>
<dbReference type="InterPro" id="IPR001775">
    <property type="entry name" value="GspD/PilQ"/>
</dbReference>
<proteinExistence type="predicted"/>
<dbReference type="Pfam" id="PF00263">
    <property type="entry name" value="Secretin"/>
    <property type="match status" value="1"/>
</dbReference>
<organism evidence="7 8">
    <name type="scientific">Parachitinimonas caeni</name>
    <dbReference type="NCBI Taxonomy" id="3031301"/>
    <lineage>
        <taxon>Bacteria</taxon>
        <taxon>Pseudomonadati</taxon>
        <taxon>Pseudomonadota</taxon>
        <taxon>Betaproteobacteria</taxon>
        <taxon>Neisseriales</taxon>
        <taxon>Chitinibacteraceae</taxon>
        <taxon>Parachitinimonas</taxon>
    </lineage>
</organism>
<dbReference type="InterPro" id="IPR013358">
    <property type="entry name" value="Pilus_biogenesis_MshL"/>
</dbReference>
<dbReference type="NCBIfam" id="TIGR02519">
    <property type="entry name" value="pilus_MshL"/>
    <property type="match status" value="1"/>
</dbReference>
<name>A0ABT7DT73_9NEIS</name>
<keyword evidence="8" id="KW-1185">Reference proteome</keyword>
<dbReference type="InterPro" id="IPR050810">
    <property type="entry name" value="Bact_Secretion_Sys_Channel"/>
</dbReference>
<evidence type="ECO:0000259" key="5">
    <source>
        <dbReference type="Pfam" id="PF00263"/>
    </source>
</evidence>
<dbReference type="PANTHER" id="PTHR30332:SF24">
    <property type="entry name" value="SECRETIN GSPD-RELATED"/>
    <property type="match status" value="1"/>
</dbReference>
<comment type="subcellular location">
    <subcellularLocation>
        <location evidence="1">Membrane</location>
    </subcellularLocation>
</comment>
<feature type="region of interest" description="Disordered" evidence="4">
    <location>
        <begin position="24"/>
        <end position="59"/>
    </location>
</feature>
<gene>
    <name evidence="7" type="primary">mshL</name>
    <name evidence="7" type="ORF">PZA18_03745</name>
</gene>
<dbReference type="RefSeq" id="WP_284099453.1">
    <property type="nucleotide sequence ID" value="NZ_JARRAF010000003.1"/>
</dbReference>
<evidence type="ECO:0000256" key="1">
    <source>
        <dbReference type="ARBA" id="ARBA00004370"/>
    </source>
</evidence>
<evidence type="ECO:0000259" key="6">
    <source>
        <dbReference type="Pfam" id="PF07655"/>
    </source>
</evidence>
<dbReference type="Pfam" id="PF07655">
    <property type="entry name" value="Secretin_N_2"/>
    <property type="match status" value="1"/>
</dbReference>
<dbReference type="InterPro" id="IPR011514">
    <property type="entry name" value="Secretin_N_2"/>
</dbReference>
<dbReference type="Gene3D" id="3.55.50.30">
    <property type="match status" value="1"/>
</dbReference>
<feature type="domain" description="Secretin N-terminal" evidence="6">
    <location>
        <begin position="138"/>
        <end position="215"/>
    </location>
</feature>
<feature type="region of interest" description="Disordered" evidence="4">
    <location>
        <begin position="279"/>
        <end position="304"/>
    </location>
</feature>
<dbReference type="PROSITE" id="PS51257">
    <property type="entry name" value="PROKAR_LIPOPROTEIN"/>
    <property type="match status" value="1"/>
</dbReference>
<comment type="caution">
    <text evidence="7">The sequence shown here is derived from an EMBL/GenBank/DDBJ whole genome shotgun (WGS) entry which is preliminary data.</text>
</comment>
<evidence type="ECO:0000256" key="2">
    <source>
        <dbReference type="ARBA" id="ARBA00022729"/>
    </source>
</evidence>
<feature type="domain" description="Type II/III secretion system secretin-like" evidence="5">
    <location>
        <begin position="411"/>
        <end position="591"/>
    </location>
</feature>
<keyword evidence="2" id="KW-0732">Signal</keyword>
<evidence type="ECO:0000313" key="8">
    <source>
        <dbReference type="Proteomes" id="UP001172778"/>
    </source>
</evidence>
<dbReference type="EMBL" id="JARRAF010000003">
    <property type="protein sequence ID" value="MDK2123164.1"/>
    <property type="molecule type" value="Genomic_DNA"/>
</dbReference>
<evidence type="ECO:0000256" key="3">
    <source>
        <dbReference type="ARBA" id="ARBA00023136"/>
    </source>
</evidence>
<evidence type="ECO:0000256" key="4">
    <source>
        <dbReference type="SAM" id="MobiDB-lite"/>
    </source>
</evidence>
<dbReference type="PRINTS" id="PR00811">
    <property type="entry name" value="BCTERIALGSPD"/>
</dbReference>
<sequence length="629" mass="68485">MQIRQIASLLALCLTTGCVTSPIDVTRGRHIDPSPSRTGEAPKPIDQPIYLPAPKPSPKAETYSVVVTNTPVRELLFALARDAKINVDVHPLVSGRVTINALNQTLPQLLSRISQQVDMHYSLEGNVLQVRPDQAFLKTYKVDYVNMSRSLKGTVTIATTLAAAGGGVTRGNPSSTTECGGKLENCSLTEVTNAAENKFWERLNEGIRNILDSSNKVSATQKEQMEALEAAEAGKSVELSVRKAEKDKQEREERLKAAQAVASAGAGAPALLSQVLGNDAKAAGKDSTKPQQADANKEKDPNVTIHPETGIVTVNATHRQHEKIQEFINLITESARRQVMIEATIVEVELNDQYQAGVDWSRVGDTTDNQANIAQVITAASLQTAPVTILSYTKKASSLLRGDLTATVRLLEQFGKAKVLSSPKIMALNNQPAILKVVDEKVYFTTAVEVREATSTSPERREYKSEIHTVPVGVVMNVTPQISNDDTVSINVRPTISRIIGYRPDPGPRLGGSGFDNQIPEIQVREIESTLKLSNGQVAVLGGLIQDSVQDLRNGVPFLSRVPGIGELFAARNDVGKKNELVIFIRPTIVRDPSLNTDLKEYAKYQPQNDFFEKKEDEISVFKSGLPSM</sequence>
<reference evidence="7" key="1">
    <citation type="submission" date="2023-03" db="EMBL/GenBank/DDBJ databases">
        <title>Chitinimonas shenzhenensis gen. nov., sp. nov., a novel member of family Burkholderiaceae isolated from activated sludge collected in Shen Zhen, China.</title>
        <authorList>
            <person name="Wang X."/>
        </authorList>
    </citation>
    <scope>NUCLEOTIDE SEQUENCE</scope>
    <source>
        <strain evidence="7">DQS-5</strain>
    </source>
</reference>
<accession>A0ABT7DT73</accession>